<keyword evidence="5" id="KW-1185">Reference proteome</keyword>
<keyword evidence="1" id="KW-1015">Disulfide bond</keyword>
<organism evidence="4 5">
    <name type="scientific">Brachionus calyciflorus</name>
    <dbReference type="NCBI Taxonomy" id="104777"/>
    <lineage>
        <taxon>Eukaryota</taxon>
        <taxon>Metazoa</taxon>
        <taxon>Spiralia</taxon>
        <taxon>Gnathifera</taxon>
        <taxon>Rotifera</taxon>
        <taxon>Eurotatoria</taxon>
        <taxon>Monogononta</taxon>
        <taxon>Pseudotrocha</taxon>
        <taxon>Ploima</taxon>
        <taxon>Brachionidae</taxon>
        <taxon>Brachionus</taxon>
    </lineage>
</organism>
<dbReference type="SMART" id="SM00539">
    <property type="entry name" value="NIDO"/>
    <property type="match status" value="1"/>
</dbReference>
<keyword evidence="2" id="KW-1133">Transmembrane helix</keyword>
<evidence type="ECO:0000313" key="4">
    <source>
        <dbReference type="EMBL" id="CAF0974524.1"/>
    </source>
</evidence>
<gene>
    <name evidence="4" type="ORF">OXX778_LOCUS15097</name>
</gene>
<feature type="transmembrane region" description="Helical" evidence="2">
    <location>
        <begin position="327"/>
        <end position="351"/>
    </location>
</feature>
<protein>
    <recommendedName>
        <fullName evidence="3">NIDO domain-containing protein</fullName>
    </recommendedName>
</protein>
<evidence type="ECO:0000256" key="2">
    <source>
        <dbReference type="SAM" id="Phobius"/>
    </source>
</evidence>
<keyword evidence="2" id="KW-0812">Transmembrane</keyword>
<sequence length="374" mass="42831">MSSSGVSKDNFIPFGLDAGDTLMSKTDDEFEQIFLSTKFPFFENFYNKLWVNTNGLISFDRGVREVESPIFPNNKFVCISPFWSDIDTTFQGDIFYRQISNKEILSKIEYEIIDALYEYETFKPNWAFVVTWLEVPEFQINKTNNLITNTFQVVLTTNTTQSFTIFNYEKLLWSTYSTQSGFNAGDGIRFFNLPGTFSESVKELVNISNIGVPGKWIFRTDSSEIIDSGCITDNIMRLNPKNVSINGGEMINVTGPCFEEDDFLFLIIDSIINVECKYLDRYTCVFEAPKLNKTGSIAVMLVINAYFSYESTLVSYEIMISKSSTTYLYFLIPAIFICILITGLIVGYIFYKKNNKSLVEPIQQEIKDKSIVNL</sequence>
<dbReference type="InterPro" id="IPR051495">
    <property type="entry name" value="Epithelial_Barrier/Signaling"/>
</dbReference>
<dbReference type="PANTHER" id="PTHR13802">
    <property type="entry name" value="MUCIN 4-RELATED"/>
    <property type="match status" value="1"/>
</dbReference>
<accession>A0A814EZ56</accession>
<name>A0A814EZ56_9BILA</name>
<proteinExistence type="predicted"/>
<evidence type="ECO:0000313" key="5">
    <source>
        <dbReference type="Proteomes" id="UP000663879"/>
    </source>
</evidence>
<keyword evidence="2" id="KW-0472">Membrane</keyword>
<dbReference type="PANTHER" id="PTHR13802:SF52">
    <property type="entry name" value="MUCIN-4"/>
    <property type="match status" value="1"/>
</dbReference>
<dbReference type="OrthoDB" id="10070306at2759"/>
<evidence type="ECO:0000256" key="1">
    <source>
        <dbReference type="ARBA" id="ARBA00023157"/>
    </source>
</evidence>
<dbReference type="EMBL" id="CAJNOC010003250">
    <property type="protein sequence ID" value="CAF0974524.1"/>
    <property type="molecule type" value="Genomic_DNA"/>
</dbReference>
<dbReference type="Pfam" id="PF06119">
    <property type="entry name" value="NIDO"/>
    <property type="match status" value="1"/>
</dbReference>
<comment type="caution">
    <text evidence="4">The sequence shown here is derived from an EMBL/GenBank/DDBJ whole genome shotgun (WGS) entry which is preliminary data.</text>
</comment>
<evidence type="ECO:0000259" key="3">
    <source>
        <dbReference type="PROSITE" id="PS51220"/>
    </source>
</evidence>
<reference evidence="4" key="1">
    <citation type="submission" date="2021-02" db="EMBL/GenBank/DDBJ databases">
        <authorList>
            <person name="Nowell W R."/>
        </authorList>
    </citation>
    <scope>NUCLEOTIDE SEQUENCE</scope>
    <source>
        <strain evidence="4">Ploen Becks lab</strain>
    </source>
</reference>
<dbReference type="InterPro" id="IPR003886">
    <property type="entry name" value="NIDO_dom"/>
</dbReference>
<dbReference type="PROSITE" id="PS51220">
    <property type="entry name" value="NIDO"/>
    <property type="match status" value="1"/>
</dbReference>
<dbReference type="AlphaFoldDB" id="A0A814EZ56"/>
<feature type="domain" description="NIDO" evidence="3">
    <location>
        <begin position="81"/>
        <end position="223"/>
    </location>
</feature>
<dbReference type="Proteomes" id="UP000663879">
    <property type="component" value="Unassembled WGS sequence"/>
</dbReference>
<dbReference type="GO" id="GO:0007160">
    <property type="term" value="P:cell-matrix adhesion"/>
    <property type="evidence" value="ECO:0007669"/>
    <property type="project" value="InterPro"/>
</dbReference>